<keyword evidence="7 11" id="KW-0368">Histidine biosynthesis</keyword>
<evidence type="ECO:0000256" key="7">
    <source>
        <dbReference type="ARBA" id="ARBA00023102"/>
    </source>
</evidence>
<dbReference type="GO" id="GO:0016829">
    <property type="term" value="F:lyase activity"/>
    <property type="evidence" value="ECO:0007669"/>
    <property type="project" value="UniProtKB-KW"/>
</dbReference>
<evidence type="ECO:0000313" key="13">
    <source>
        <dbReference type="EMBL" id="BAZ87018.1"/>
    </source>
</evidence>
<keyword evidence="6 11" id="KW-0028">Amino-acid biosynthesis</keyword>
<reference evidence="13 14" key="1">
    <citation type="submission" date="2017-06" db="EMBL/GenBank/DDBJ databases">
        <title>Genome sequencing of cyanobaciteial culture collection at National Institute for Environmental Studies (NIES).</title>
        <authorList>
            <person name="Hirose Y."/>
            <person name="Shimura Y."/>
            <person name="Fujisawa T."/>
            <person name="Nakamura Y."/>
            <person name="Kawachi M."/>
        </authorList>
    </citation>
    <scope>NUCLEOTIDE SEQUENCE [LARGE SCALE GENOMIC DNA]</scope>
    <source>
        <strain evidence="13 14">NIES-806</strain>
    </source>
</reference>
<dbReference type="SUPFAM" id="SSF51366">
    <property type="entry name" value="Ribulose-phoshate binding barrel"/>
    <property type="match status" value="1"/>
</dbReference>
<dbReference type="UniPathway" id="UPA00031">
    <property type="reaction ID" value="UER00010"/>
</dbReference>
<organism evidence="13 14">
    <name type="scientific">Dolichospermum compactum NIES-806</name>
    <dbReference type="NCBI Taxonomy" id="1973481"/>
    <lineage>
        <taxon>Bacteria</taxon>
        <taxon>Bacillati</taxon>
        <taxon>Cyanobacteriota</taxon>
        <taxon>Cyanophyceae</taxon>
        <taxon>Nostocales</taxon>
        <taxon>Aphanizomenonaceae</taxon>
        <taxon>Dolichospermum</taxon>
        <taxon>Dolichospermum compactum</taxon>
    </lineage>
</organism>
<dbReference type="GO" id="GO:0000105">
    <property type="term" value="P:L-histidine biosynthetic process"/>
    <property type="evidence" value="ECO:0007669"/>
    <property type="project" value="UniProtKB-UniRule"/>
</dbReference>
<dbReference type="InterPro" id="IPR050064">
    <property type="entry name" value="IGPS_HisA/HisF"/>
</dbReference>
<comment type="subunit">
    <text evidence="4 11">Heterodimer of HisH and HisF.</text>
</comment>
<evidence type="ECO:0000256" key="5">
    <source>
        <dbReference type="ARBA" id="ARBA00022490"/>
    </source>
</evidence>
<comment type="catalytic activity">
    <reaction evidence="10 11">
        <text>5-[(5-phospho-1-deoxy-D-ribulos-1-ylimino)methylamino]-1-(5-phospho-beta-D-ribosyl)imidazole-4-carboxamide + L-glutamine = D-erythro-1-(imidazol-4-yl)glycerol 3-phosphate + 5-amino-1-(5-phospho-beta-D-ribosyl)imidazole-4-carboxamide + L-glutamate + H(+)</text>
        <dbReference type="Rhea" id="RHEA:24793"/>
        <dbReference type="ChEBI" id="CHEBI:15378"/>
        <dbReference type="ChEBI" id="CHEBI:29985"/>
        <dbReference type="ChEBI" id="CHEBI:58278"/>
        <dbReference type="ChEBI" id="CHEBI:58359"/>
        <dbReference type="ChEBI" id="CHEBI:58475"/>
        <dbReference type="ChEBI" id="CHEBI:58525"/>
        <dbReference type="EC" id="4.3.2.10"/>
    </reaction>
</comment>
<dbReference type="GO" id="GO:0005737">
    <property type="term" value="C:cytoplasm"/>
    <property type="evidence" value="ECO:0007669"/>
    <property type="project" value="UniProtKB-SubCell"/>
</dbReference>
<dbReference type="NCBIfam" id="TIGR00735">
    <property type="entry name" value="hisF"/>
    <property type="match status" value="1"/>
</dbReference>
<dbReference type="InterPro" id="IPR006062">
    <property type="entry name" value="His_biosynth"/>
</dbReference>
<proteinExistence type="inferred from homology"/>
<comment type="pathway">
    <text evidence="2 11">Amino-acid biosynthesis; L-histidine biosynthesis; L-histidine from 5-phospho-alpha-D-ribose 1-diphosphate: step 5/9.</text>
</comment>
<dbReference type="Pfam" id="PF00977">
    <property type="entry name" value="His_biosynth"/>
    <property type="match status" value="1"/>
</dbReference>
<evidence type="ECO:0000256" key="6">
    <source>
        <dbReference type="ARBA" id="ARBA00022605"/>
    </source>
</evidence>
<evidence type="ECO:0000256" key="8">
    <source>
        <dbReference type="ARBA" id="ARBA00023239"/>
    </source>
</evidence>
<evidence type="ECO:0000256" key="10">
    <source>
        <dbReference type="ARBA" id="ARBA00047838"/>
    </source>
</evidence>
<name>A0A1Z4V6F0_9CYAN</name>
<dbReference type="PANTHER" id="PTHR21235:SF2">
    <property type="entry name" value="IMIDAZOLE GLYCEROL PHOSPHATE SYNTHASE HISHF"/>
    <property type="match status" value="1"/>
</dbReference>
<comment type="similarity">
    <text evidence="3 11 12">Belongs to the HisA/HisF family.</text>
</comment>
<keyword evidence="5 11" id="KW-0963">Cytoplasm</keyword>
<protein>
    <recommendedName>
        <fullName evidence="11">Imidazole glycerol phosphate synthase subunit HisF</fullName>
        <ecNumber evidence="11">4.3.2.10</ecNumber>
    </recommendedName>
    <alternativeName>
        <fullName evidence="11">IGP synthase cyclase subunit</fullName>
    </alternativeName>
    <alternativeName>
        <fullName evidence="11">IGP synthase subunit HisF</fullName>
    </alternativeName>
    <alternativeName>
        <fullName evidence="11">ImGP synthase subunit HisF</fullName>
        <shortName evidence="11">IGPS subunit HisF</shortName>
    </alternativeName>
</protein>
<dbReference type="InterPro" id="IPR004651">
    <property type="entry name" value="HisF"/>
</dbReference>
<dbReference type="GO" id="GO:0000107">
    <property type="term" value="F:imidazoleglycerol-phosphate synthase activity"/>
    <property type="evidence" value="ECO:0007669"/>
    <property type="project" value="UniProtKB-UniRule"/>
</dbReference>
<dbReference type="AlphaFoldDB" id="A0A1Z4V6F0"/>
<evidence type="ECO:0000256" key="4">
    <source>
        <dbReference type="ARBA" id="ARBA00011152"/>
    </source>
</evidence>
<evidence type="ECO:0000256" key="12">
    <source>
        <dbReference type="RuleBase" id="RU003657"/>
    </source>
</evidence>
<dbReference type="Gene3D" id="3.20.20.70">
    <property type="entry name" value="Aldolase class I"/>
    <property type="match status" value="1"/>
</dbReference>
<keyword evidence="8 11" id="KW-0456">Lyase</keyword>
<dbReference type="EMBL" id="AP018316">
    <property type="protein sequence ID" value="BAZ87018.1"/>
    <property type="molecule type" value="Genomic_DNA"/>
</dbReference>
<evidence type="ECO:0000256" key="11">
    <source>
        <dbReference type="HAMAP-Rule" id="MF_01013"/>
    </source>
</evidence>
<feature type="active site" evidence="11">
    <location>
        <position position="93"/>
    </location>
</feature>
<sequence>MILGVRSHCASLTYQYVLNTKILSKLVRHPQGMVILYVSKYSYLISFSSGQNPLYIDPLLSSISQLPLQLKFLAITGSKKVVMLSKRILPCLDVKAGRVVKGINFVDLKDAGDPVELAKVYNEAGADELVFLDITATHEDRDTIIDVVYRTAEQVFIPLTVGGGIQTLENVKGLLRAGADKVSINSAAVRNPDLINHASDRFGNQCIVVAIDARRRLDPENPGWDVYVRGGRENTGIDALRWAEEVTKRGAGELLVTSMDADGTQAGYDLELTKAIANAVEIPVIASGGAGNCEHIHTALTEGKAEAALLASLLHFGKLSVAQIKTYLQERHVPVRLPT</sequence>
<evidence type="ECO:0000256" key="2">
    <source>
        <dbReference type="ARBA" id="ARBA00005091"/>
    </source>
</evidence>
<feature type="active site" evidence="11">
    <location>
        <position position="212"/>
    </location>
</feature>
<evidence type="ECO:0000313" key="14">
    <source>
        <dbReference type="Proteomes" id="UP000218702"/>
    </source>
</evidence>
<dbReference type="EC" id="4.3.2.10" evidence="11"/>
<evidence type="ECO:0000256" key="3">
    <source>
        <dbReference type="ARBA" id="ARBA00009667"/>
    </source>
</evidence>
<evidence type="ECO:0000256" key="1">
    <source>
        <dbReference type="ARBA" id="ARBA00004496"/>
    </source>
</evidence>
<dbReference type="InterPro" id="IPR011060">
    <property type="entry name" value="RibuloseP-bd_barrel"/>
</dbReference>
<dbReference type="CDD" id="cd04731">
    <property type="entry name" value="HisF"/>
    <property type="match status" value="1"/>
</dbReference>
<dbReference type="FunFam" id="3.20.20.70:FF:000006">
    <property type="entry name" value="Imidazole glycerol phosphate synthase subunit HisF"/>
    <property type="match status" value="1"/>
</dbReference>
<evidence type="ECO:0000256" key="9">
    <source>
        <dbReference type="ARBA" id="ARBA00025475"/>
    </source>
</evidence>
<accession>A0A1Z4V6F0</accession>
<dbReference type="PANTHER" id="PTHR21235">
    <property type="entry name" value="IMIDAZOLE GLYCEROL PHOSPHATE SYNTHASE SUBUNIT HISF/H IGP SYNTHASE SUBUNIT HISF/H"/>
    <property type="match status" value="1"/>
</dbReference>
<keyword evidence="14" id="KW-1185">Reference proteome</keyword>
<dbReference type="Proteomes" id="UP000218702">
    <property type="component" value="Chromosome"/>
</dbReference>
<dbReference type="InterPro" id="IPR013785">
    <property type="entry name" value="Aldolase_TIM"/>
</dbReference>
<comment type="function">
    <text evidence="9 11">IGPS catalyzes the conversion of PRFAR and glutamine to IGP, AICAR and glutamate. The HisF subunit catalyzes the cyclization activity that produces IGP and AICAR from PRFAR using the ammonia provided by the HisH subunit.</text>
</comment>
<gene>
    <name evidence="11" type="primary">hisF</name>
    <name evidence="13" type="ORF">NIES806_32360</name>
</gene>
<dbReference type="KEGG" id="dcm:NIES806_32360"/>
<comment type="subcellular location">
    <subcellularLocation>
        <location evidence="1 11">Cytoplasm</location>
    </subcellularLocation>
</comment>
<dbReference type="HAMAP" id="MF_01013">
    <property type="entry name" value="HisF"/>
    <property type="match status" value="1"/>
</dbReference>